<name>A0A553PKH5_TIGCA</name>
<dbReference type="PANTHER" id="PTHR10779">
    <property type="entry name" value="DYNEIN LIGHT CHAIN ROADBLOCK"/>
    <property type="match status" value="1"/>
</dbReference>
<dbReference type="SMART" id="SM00960">
    <property type="entry name" value="Robl_LC7"/>
    <property type="match status" value="1"/>
</dbReference>
<gene>
    <name evidence="3" type="ORF">TCAL_04262</name>
</gene>
<comment type="similarity">
    <text evidence="1">Belongs to the GAMAD family.</text>
</comment>
<comment type="caution">
    <text evidence="3">The sequence shown here is derived from an EMBL/GenBank/DDBJ whole genome shotgun (WGS) entry which is preliminary data.</text>
</comment>
<dbReference type="FunFam" id="3.30.450.30:FF:000009">
    <property type="entry name" value="Dynein light chain roadblock"/>
    <property type="match status" value="1"/>
</dbReference>
<sequence length="125" mass="13979">MKRSDQTSARSSGPPKVNKKILLSEEMEVTLKRIQESKNVIGVIVINSEGMPVKSSLDSTLTVQYADLISQLCQQAQSVIRALDPTNDLDYFRVKSKKYEILIAPDSSYVLIVLQNPIVEELNVK</sequence>
<evidence type="ECO:0000313" key="3">
    <source>
        <dbReference type="EMBL" id="TRY78187.1"/>
    </source>
</evidence>
<dbReference type="Pfam" id="PF03259">
    <property type="entry name" value="Robl_LC7"/>
    <property type="match status" value="1"/>
</dbReference>
<proteinExistence type="inferred from homology"/>
<dbReference type="AlphaFoldDB" id="A0A553PKH5"/>
<dbReference type="InterPro" id="IPR004942">
    <property type="entry name" value="Roadblock/LAMTOR2_dom"/>
</dbReference>
<evidence type="ECO:0000256" key="1">
    <source>
        <dbReference type="ARBA" id="ARBA00007191"/>
    </source>
</evidence>
<reference evidence="3 4" key="1">
    <citation type="journal article" date="2018" name="Nat. Ecol. Evol.">
        <title>Genomic signatures of mitonuclear coevolution across populations of Tigriopus californicus.</title>
        <authorList>
            <person name="Barreto F.S."/>
            <person name="Watson E.T."/>
            <person name="Lima T.G."/>
            <person name="Willett C.S."/>
            <person name="Edmands S."/>
            <person name="Li W."/>
            <person name="Burton R.S."/>
        </authorList>
    </citation>
    <scope>NUCLEOTIDE SEQUENCE [LARGE SCALE GENOMIC DNA]</scope>
    <source>
        <strain evidence="3 4">San Diego</strain>
    </source>
</reference>
<organism evidence="3 4">
    <name type="scientific">Tigriopus californicus</name>
    <name type="common">Marine copepod</name>
    <dbReference type="NCBI Taxonomy" id="6832"/>
    <lineage>
        <taxon>Eukaryota</taxon>
        <taxon>Metazoa</taxon>
        <taxon>Ecdysozoa</taxon>
        <taxon>Arthropoda</taxon>
        <taxon>Crustacea</taxon>
        <taxon>Multicrustacea</taxon>
        <taxon>Hexanauplia</taxon>
        <taxon>Copepoda</taxon>
        <taxon>Harpacticoida</taxon>
        <taxon>Harpacticidae</taxon>
        <taxon>Tigriopus</taxon>
    </lineage>
</organism>
<accession>A0A553PKH5</accession>
<dbReference type="Gene3D" id="3.30.450.30">
    <property type="entry name" value="Dynein light chain 2a, cytoplasmic"/>
    <property type="match status" value="1"/>
</dbReference>
<feature type="domain" description="Roadblock/LAMTOR2" evidence="2">
    <location>
        <begin position="27"/>
        <end position="115"/>
    </location>
</feature>
<protein>
    <recommendedName>
        <fullName evidence="2">Roadblock/LAMTOR2 domain-containing protein</fullName>
    </recommendedName>
</protein>
<dbReference type="Proteomes" id="UP000318571">
    <property type="component" value="Chromosome 11"/>
</dbReference>
<keyword evidence="4" id="KW-1185">Reference proteome</keyword>
<evidence type="ECO:0000259" key="2">
    <source>
        <dbReference type="SMART" id="SM00960"/>
    </source>
</evidence>
<dbReference type="OMA" id="NNSTIEY"/>
<dbReference type="STRING" id="6832.A0A553PKH5"/>
<evidence type="ECO:0000313" key="4">
    <source>
        <dbReference type="Proteomes" id="UP000318571"/>
    </source>
</evidence>
<dbReference type="SUPFAM" id="SSF103196">
    <property type="entry name" value="Roadblock/LC7 domain"/>
    <property type="match status" value="1"/>
</dbReference>
<dbReference type="EMBL" id="VCGU01000003">
    <property type="protein sequence ID" value="TRY78187.1"/>
    <property type="molecule type" value="Genomic_DNA"/>
</dbReference>
<dbReference type="OrthoDB" id="9985637at2759"/>